<evidence type="ECO:0000256" key="1">
    <source>
        <dbReference type="PROSITE-ProRule" id="PRU00023"/>
    </source>
</evidence>
<protein>
    <submittedName>
        <fullName evidence="2">Uncharacterized protein</fullName>
    </submittedName>
</protein>
<reference evidence="2 3" key="1">
    <citation type="submission" date="2020-04" db="EMBL/GenBank/DDBJ databases">
        <title>Plant Genome Project.</title>
        <authorList>
            <person name="Zhang R.-G."/>
        </authorList>
    </citation>
    <scope>NUCLEOTIDE SEQUENCE [LARGE SCALE GENOMIC DNA]</scope>
    <source>
        <strain evidence="2">YNK0</strain>
        <tissue evidence="2">Leaf</tissue>
    </source>
</reference>
<dbReference type="PROSITE" id="PS50297">
    <property type="entry name" value="ANK_REP_REGION"/>
    <property type="match status" value="1"/>
</dbReference>
<keyword evidence="1" id="KW-0040">ANK repeat</keyword>
<dbReference type="PROSITE" id="PS50088">
    <property type="entry name" value="ANK_REPEAT"/>
    <property type="match status" value="1"/>
</dbReference>
<dbReference type="Gene3D" id="1.25.40.20">
    <property type="entry name" value="Ankyrin repeat-containing domain"/>
    <property type="match status" value="1"/>
</dbReference>
<dbReference type="EMBL" id="JABCRI010000019">
    <property type="protein sequence ID" value="KAF8388944.1"/>
    <property type="molecule type" value="Genomic_DNA"/>
</dbReference>
<dbReference type="PANTHER" id="PTHR24121">
    <property type="entry name" value="NO MECHANORECEPTOR POTENTIAL C, ISOFORM D-RELATED"/>
    <property type="match status" value="1"/>
</dbReference>
<proteinExistence type="predicted"/>
<dbReference type="PANTHER" id="PTHR24121:SF22">
    <property type="entry name" value="PROTEIN ACCELERATED CELL DEATH 6-LIKE"/>
    <property type="match status" value="1"/>
</dbReference>
<accession>A0A834YHV0</accession>
<comment type="caution">
    <text evidence="2">The sequence shown here is derived from an EMBL/GenBank/DDBJ whole genome shotgun (WGS) entry which is preliminary data.</text>
</comment>
<gene>
    <name evidence="2" type="ORF">HHK36_025627</name>
</gene>
<name>A0A834YHV0_TETSI</name>
<dbReference type="SMART" id="SM00248">
    <property type="entry name" value="ANK"/>
    <property type="match status" value="2"/>
</dbReference>
<dbReference type="Pfam" id="PF12796">
    <property type="entry name" value="Ank_2"/>
    <property type="match status" value="1"/>
</dbReference>
<dbReference type="AlphaFoldDB" id="A0A834YHV0"/>
<sequence>METPLHEACREGHADVVKLLMEDEPWVAYKVNLHNESVFFVACERGQFDVVKHLLNYPRLFMLEDHRLTTSLHVAMVTYLIHETCIDVNAVNRKVFTVLDVCNSSALHY</sequence>
<evidence type="ECO:0000313" key="3">
    <source>
        <dbReference type="Proteomes" id="UP000655225"/>
    </source>
</evidence>
<evidence type="ECO:0000313" key="2">
    <source>
        <dbReference type="EMBL" id="KAF8388944.1"/>
    </source>
</evidence>
<keyword evidence="3" id="KW-1185">Reference proteome</keyword>
<dbReference type="OrthoDB" id="20872at2759"/>
<feature type="repeat" description="ANK" evidence="1">
    <location>
        <begin position="1"/>
        <end position="22"/>
    </location>
</feature>
<dbReference type="SUPFAM" id="SSF48403">
    <property type="entry name" value="Ankyrin repeat"/>
    <property type="match status" value="1"/>
</dbReference>
<dbReference type="Proteomes" id="UP000655225">
    <property type="component" value="Unassembled WGS sequence"/>
</dbReference>
<dbReference type="InterPro" id="IPR002110">
    <property type="entry name" value="Ankyrin_rpt"/>
</dbReference>
<dbReference type="InterPro" id="IPR036770">
    <property type="entry name" value="Ankyrin_rpt-contain_sf"/>
</dbReference>
<organism evidence="2 3">
    <name type="scientific">Tetracentron sinense</name>
    <name type="common">Spur-leaf</name>
    <dbReference type="NCBI Taxonomy" id="13715"/>
    <lineage>
        <taxon>Eukaryota</taxon>
        <taxon>Viridiplantae</taxon>
        <taxon>Streptophyta</taxon>
        <taxon>Embryophyta</taxon>
        <taxon>Tracheophyta</taxon>
        <taxon>Spermatophyta</taxon>
        <taxon>Magnoliopsida</taxon>
        <taxon>Trochodendrales</taxon>
        <taxon>Trochodendraceae</taxon>
        <taxon>Tetracentron</taxon>
    </lineage>
</organism>